<dbReference type="InterPro" id="IPR011663">
    <property type="entry name" value="UTRA"/>
</dbReference>
<dbReference type="Gene3D" id="3.40.1410.10">
    <property type="entry name" value="Chorismate lyase-like"/>
    <property type="match status" value="1"/>
</dbReference>
<keyword evidence="2" id="KW-0238">DNA-binding</keyword>
<proteinExistence type="predicted"/>
<dbReference type="Gene3D" id="1.10.10.10">
    <property type="entry name" value="Winged helix-like DNA-binding domain superfamily/Winged helix DNA-binding domain"/>
    <property type="match status" value="1"/>
</dbReference>
<organism evidence="6 7">
    <name type="scientific">Planotetraspora silvatica</name>
    <dbReference type="NCBI Taxonomy" id="234614"/>
    <lineage>
        <taxon>Bacteria</taxon>
        <taxon>Bacillati</taxon>
        <taxon>Actinomycetota</taxon>
        <taxon>Actinomycetes</taxon>
        <taxon>Streptosporangiales</taxon>
        <taxon>Streptosporangiaceae</taxon>
        <taxon>Planotetraspora</taxon>
    </lineage>
</organism>
<keyword evidence="3" id="KW-0804">Transcription</keyword>
<dbReference type="Pfam" id="PF00392">
    <property type="entry name" value="GntR"/>
    <property type="match status" value="1"/>
</dbReference>
<dbReference type="InterPro" id="IPR000524">
    <property type="entry name" value="Tscrpt_reg_HTH_GntR"/>
</dbReference>
<evidence type="ECO:0000313" key="6">
    <source>
        <dbReference type="EMBL" id="GII48389.1"/>
    </source>
</evidence>
<dbReference type="RefSeq" id="WP_203977800.1">
    <property type="nucleotide sequence ID" value="NZ_BAAAKY010000033.1"/>
</dbReference>
<dbReference type="PROSITE" id="PS50949">
    <property type="entry name" value="HTH_GNTR"/>
    <property type="match status" value="1"/>
</dbReference>
<evidence type="ECO:0000259" key="5">
    <source>
        <dbReference type="PROSITE" id="PS50949"/>
    </source>
</evidence>
<dbReference type="GO" id="GO:0045892">
    <property type="term" value="P:negative regulation of DNA-templated transcription"/>
    <property type="evidence" value="ECO:0007669"/>
    <property type="project" value="TreeGrafter"/>
</dbReference>
<dbReference type="Proteomes" id="UP000644610">
    <property type="component" value="Unassembled WGS sequence"/>
</dbReference>
<keyword evidence="1" id="KW-0805">Transcription regulation</keyword>
<dbReference type="InterPro" id="IPR036390">
    <property type="entry name" value="WH_DNA-bd_sf"/>
</dbReference>
<sequence length="342" mass="36032">MRPTESTDSPSAELPVEIDRASPLPYHEQIYRLLLDLIVSGRLAPGQKLVQEKEYAARLGVSLAPVRQAILALTKDGYLTRTRGRGTYVREVKVGTDIQLLSSFTATLAATGLPVAMRILAAETVPASEQVAAALGLPVGAEVLHLRRVAFLAGEPVVLLSASLPVALFPGLPDADLSGSLYDLLRERHGTVMTSARNVIEVVRALPEHAGHLQVPVGEALLRIESVTRDQRGTAVEFSRVLYQADRFRFEIESRPEHGVGFHPSPASAQPAATSTPSTPTATTATTATTTTTATTATTTTTASTPHPPSGQTSQVSQTPETPPTAPRESPAAPALPGSAAP</sequence>
<evidence type="ECO:0000313" key="7">
    <source>
        <dbReference type="Proteomes" id="UP000644610"/>
    </source>
</evidence>
<feature type="domain" description="HTH gntR-type" evidence="5">
    <location>
        <begin position="24"/>
        <end position="92"/>
    </location>
</feature>
<comment type="caution">
    <text evidence="6">The sequence shown here is derived from an EMBL/GenBank/DDBJ whole genome shotgun (WGS) entry which is preliminary data.</text>
</comment>
<dbReference type="PANTHER" id="PTHR44846">
    <property type="entry name" value="MANNOSYL-D-GLYCERATE TRANSPORT/METABOLISM SYSTEM REPRESSOR MNGR-RELATED"/>
    <property type="match status" value="1"/>
</dbReference>
<dbReference type="PANTHER" id="PTHR44846:SF1">
    <property type="entry name" value="MANNOSYL-D-GLYCERATE TRANSPORT_METABOLISM SYSTEM REPRESSOR MNGR-RELATED"/>
    <property type="match status" value="1"/>
</dbReference>
<evidence type="ECO:0000256" key="3">
    <source>
        <dbReference type="ARBA" id="ARBA00023163"/>
    </source>
</evidence>
<feature type="compositionally biased region" description="Low complexity" evidence="4">
    <location>
        <begin position="330"/>
        <end position="342"/>
    </location>
</feature>
<dbReference type="InterPro" id="IPR050679">
    <property type="entry name" value="Bact_HTH_transcr_reg"/>
</dbReference>
<accession>A0A8J3UU21</accession>
<keyword evidence="7" id="KW-1185">Reference proteome</keyword>
<feature type="compositionally biased region" description="Low complexity" evidence="4">
    <location>
        <begin position="264"/>
        <end position="305"/>
    </location>
</feature>
<feature type="compositionally biased region" description="Polar residues" evidence="4">
    <location>
        <begin position="311"/>
        <end position="320"/>
    </location>
</feature>
<reference evidence="6" key="1">
    <citation type="submission" date="2021-01" db="EMBL/GenBank/DDBJ databases">
        <title>Whole genome shotgun sequence of Planotetraspora silvatica NBRC 100141.</title>
        <authorList>
            <person name="Komaki H."/>
            <person name="Tamura T."/>
        </authorList>
    </citation>
    <scope>NUCLEOTIDE SEQUENCE</scope>
    <source>
        <strain evidence="6">NBRC 100141</strain>
    </source>
</reference>
<protein>
    <recommendedName>
        <fullName evidence="5">HTH gntR-type domain-containing protein</fullName>
    </recommendedName>
</protein>
<dbReference type="SUPFAM" id="SSF64288">
    <property type="entry name" value="Chorismate lyase-like"/>
    <property type="match status" value="1"/>
</dbReference>
<feature type="region of interest" description="Disordered" evidence="4">
    <location>
        <begin position="257"/>
        <end position="342"/>
    </location>
</feature>
<dbReference type="GO" id="GO:0003700">
    <property type="term" value="F:DNA-binding transcription factor activity"/>
    <property type="evidence" value="ECO:0007669"/>
    <property type="project" value="InterPro"/>
</dbReference>
<dbReference type="Pfam" id="PF07702">
    <property type="entry name" value="UTRA"/>
    <property type="match status" value="1"/>
</dbReference>
<dbReference type="InterPro" id="IPR036388">
    <property type="entry name" value="WH-like_DNA-bd_sf"/>
</dbReference>
<dbReference type="AlphaFoldDB" id="A0A8J3UU21"/>
<evidence type="ECO:0000256" key="1">
    <source>
        <dbReference type="ARBA" id="ARBA00023015"/>
    </source>
</evidence>
<evidence type="ECO:0000256" key="4">
    <source>
        <dbReference type="SAM" id="MobiDB-lite"/>
    </source>
</evidence>
<dbReference type="InterPro" id="IPR028978">
    <property type="entry name" value="Chorismate_lyase_/UTRA_dom_sf"/>
</dbReference>
<dbReference type="SUPFAM" id="SSF46785">
    <property type="entry name" value="Winged helix' DNA-binding domain"/>
    <property type="match status" value="1"/>
</dbReference>
<dbReference type="CDD" id="cd07377">
    <property type="entry name" value="WHTH_GntR"/>
    <property type="match status" value="1"/>
</dbReference>
<name>A0A8J3UU21_9ACTN</name>
<dbReference type="EMBL" id="BOOQ01000031">
    <property type="protein sequence ID" value="GII48389.1"/>
    <property type="molecule type" value="Genomic_DNA"/>
</dbReference>
<dbReference type="SMART" id="SM00866">
    <property type="entry name" value="UTRA"/>
    <property type="match status" value="1"/>
</dbReference>
<evidence type="ECO:0000256" key="2">
    <source>
        <dbReference type="ARBA" id="ARBA00023125"/>
    </source>
</evidence>
<gene>
    <name evidence="6" type="ORF">Psi02_48130</name>
</gene>
<dbReference type="SMART" id="SM00345">
    <property type="entry name" value="HTH_GNTR"/>
    <property type="match status" value="1"/>
</dbReference>
<dbReference type="GO" id="GO:0003677">
    <property type="term" value="F:DNA binding"/>
    <property type="evidence" value="ECO:0007669"/>
    <property type="project" value="UniProtKB-KW"/>
</dbReference>